<gene>
    <name evidence="1" type="ORF">TTHERM_000300029</name>
</gene>
<accession>W7X692</accession>
<dbReference type="RefSeq" id="XP_012655602.1">
    <property type="nucleotide sequence ID" value="XM_012800148.1"/>
</dbReference>
<protein>
    <submittedName>
        <fullName evidence="1">Uncharacterized protein</fullName>
    </submittedName>
</protein>
<evidence type="ECO:0000313" key="1">
    <source>
        <dbReference type="EMBL" id="EWS71858.1"/>
    </source>
</evidence>
<dbReference type="InParanoid" id="W7X692"/>
<dbReference type="GeneID" id="24438281"/>
<name>W7X692_TETTS</name>
<dbReference type="Proteomes" id="UP000009168">
    <property type="component" value="Unassembled WGS sequence"/>
</dbReference>
<dbReference type="AlphaFoldDB" id="W7X692"/>
<dbReference type="EMBL" id="GG662449">
    <property type="protein sequence ID" value="EWS71858.1"/>
    <property type="molecule type" value="Genomic_DNA"/>
</dbReference>
<evidence type="ECO:0000313" key="2">
    <source>
        <dbReference type="Proteomes" id="UP000009168"/>
    </source>
</evidence>
<dbReference type="KEGG" id="tet:TTHERM_000300029"/>
<organism evidence="1 2">
    <name type="scientific">Tetrahymena thermophila (strain SB210)</name>
    <dbReference type="NCBI Taxonomy" id="312017"/>
    <lineage>
        <taxon>Eukaryota</taxon>
        <taxon>Sar</taxon>
        <taxon>Alveolata</taxon>
        <taxon>Ciliophora</taxon>
        <taxon>Intramacronucleata</taxon>
        <taxon>Oligohymenophorea</taxon>
        <taxon>Hymenostomatida</taxon>
        <taxon>Tetrahymenina</taxon>
        <taxon>Tetrahymenidae</taxon>
        <taxon>Tetrahymena</taxon>
    </lineage>
</organism>
<proteinExistence type="predicted"/>
<keyword evidence="2" id="KW-1185">Reference proteome</keyword>
<sequence>MEYIFTKLIRKQSMAAPMNSFVMEIALQVTTKITNVQELVDIFLVMVITMKETSTIIKQMEMALCFIQIVRDTLDNLRMIRSGVMDNTTTKMVIFIQECGKMI</sequence>
<reference evidence="2" key="1">
    <citation type="journal article" date="2006" name="PLoS Biol.">
        <title>Macronuclear genome sequence of the ciliate Tetrahymena thermophila, a model eukaryote.</title>
        <authorList>
            <person name="Eisen J.A."/>
            <person name="Coyne R.S."/>
            <person name="Wu M."/>
            <person name="Wu D."/>
            <person name="Thiagarajan M."/>
            <person name="Wortman J.R."/>
            <person name="Badger J.H."/>
            <person name="Ren Q."/>
            <person name="Amedeo P."/>
            <person name="Jones K.M."/>
            <person name="Tallon L.J."/>
            <person name="Delcher A.L."/>
            <person name="Salzberg S.L."/>
            <person name="Silva J.C."/>
            <person name="Haas B.J."/>
            <person name="Majoros W.H."/>
            <person name="Farzad M."/>
            <person name="Carlton J.M."/>
            <person name="Smith R.K. Jr."/>
            <person name="Garg J."/>
            <person name="Pearlman R.E."/>
            <person name="Karrer K.M."/>
            <person name="Sun L."/>
            <person name="Manning G."/>
            <person name="Elde N.C."/>
            <person name="Turkewitz A.P."/>
            <person name="Asai D.J."/>
            <person name="Wilkes D.E."/>
            <person name="Wang Y."/>
            <person name="Cai H."/>
            <person name="Collins K."/>
            <person name="Stewart B.A."/>
            <person name="Lee S.R."/>
            <person name="Wilamowska K."/>
            <person name="Weinberg Z."/>
            <person name="Ruzzo W.L."/>
            <person name="Wloga D."/>
            <person name="Gaertig J."/>
            <person name="Frankel J."/>
            <person name="Tsao C.-C."/>
            <person name="Gorovsky M.A."/>
            <person name="Keeling P.J."/>
            <person name="Waller R.F."/>
            <person name="Patron N.J."/>
            <person name="Cherry J.M."/>
            <person name="Stover N.A."/>
            <person name="Krieger C.J."/>
            <person name="del Toro C."/>
            <person name="Ryder H.F."/>
            <person name="Williamson S.C."/>
            <person name="Barbeau R.A."/>
            <person name="Hamilton E.P."/>
            <person name="Orias E."/>
        </authorList>
    </citation>
    <scope>NUCLEOTIDE SEQUENCE [LARGE SCALE GENOMIC DNA]</scope>
    <source>
        <strain evidence="2">SB210</strain>
    </source>
</reference>